<dbReference type="NCBIfam" id="TIGR02429">
    <property type="entry name" value="pcaI_scoA_fam"/>
    <property type="match status" value="1"/>
</dbReference>
<dbReference type="Gene3D" id="3.40.1080.10">
    <property type="entry name" value="Glutaconate Coenzyme A-transferase"/>
    <property type="match status" value="1"/>
</dbReference>
<comment type="similarity">
    <text evidence="1">Belongs to the 3-oxoacid CoA-transferase subunit A family.</text>
</comment>
<dbReference type="InterPro" id="IPR004165">
    <property type="entry name" value="CoA_trans_fam_I"/>
</dbReference>
<evidence type="ECO:0000256" key="1">
    <source>
        <dbReference type="ARBA" id="ARBA00005612"/>
    </source>
</evidence>
<dbReference type="EMBL" id="MTHB01000076">
    <property type="protein sequence ID" value="OXC78101.1"/>
    <property type="molecule type" value="Genomic_DNA"/>
</dbReference>
<protein>
    <submittedName>
        <fullName evidence="3">3-oxoadipate CoA-transferase subunit A</fullName>
    </submittedName>
</protein>
<dbReference type="InterPro" id="IPR037171">
    <property type="entry name" value="NagB/RpiA_transferase-like"/>
</dbReference>
<comment type="caution">
    <text evidence="3">The sequence shown here is derived from an EMBL/GenBank/DDBJ whole genome shotgun (WGS) entry which is preliminary data.</text>
</comment>
<dbReference type="PROSITE" id="PS01273">
    <property type="entry name" value="COA_TRANSF_1"/>
    <property type="match status" value="1"/>
</dbReference>
<dbReference type="SMART" id="SM00882">
    <property type="entry name" value="CoA_trans"/>
    <property type="match status" value="1"/>
</dbReference>
<dbReference type="Pfam" id="PF01144">
    <property type="entry name" value="CoA_trans"/>
    <property type="match status" value="1"/>
</dbReference>
<organism evidence="3 4">
    <name type="scientific">Caballeronia sordidicola</name>
    <name type="common">Burkholderia sordidicola</name>
    <dbReference type="NCBI Taxonomy" id="196367"/>
    <lineage>
        <taxon>Bacteria</taxon>
        <taxon>Pseudomonadati</taxon>
        <taxon>Pseudomonadota</taxon>
        <taxon>Betaproteobacteria</taxon>
        <taxon>Burkholderiales</taxon>
        <taxon>Burkholderiaceae</taxon>
        <taxon>Caballeronia</taxon>
    </lineage>
</organism>
<evidence type="ECO:0000313" key="3">
    <source>
        <dbReference type="EMBL" id="OXC78101.1"/>
    </source>
</evidence>
<dbReference type="PANTHER" id="PTHR13707:SF60">
    <property type="entry name" value="ACETATE COA-TRANSFERASE SUBUNIT ALPHA"/>
    <property type="match status" value="1"/>
</dbReference>
<reference evidence="4" key="1">
    <citation type="submission" date="2017-01" db="EMBL/GenBank/DDBJ databases">
        <title>Genome Analysis of Deinococcus marmoris KOPRI26562.</title>
        <authorList>
            <person name="Kim J.H."/>
            <person name="Oh H.-M."/>
        </authorList>
    </citation>
    <scope>NUCLEOTIDE SEQUENCE [LARGE SCALE GENOMIC DNA]</scope>
    <source>
        <strain evidence="4">PAMC 26633</strain>
    </source>
</reference>
<dbReference type="PANTHER" id="PTHR13707">
    <property type="entry name" value="KETOACID-COENZYME A TRANSFERASE"/>
    <property type="match status" value="1"/>
</dbReference>
<accession>A0A226X3W0</accession>
<proteinExistence type="inferred from homology"/>
<dbReference type="Proteomes" id="UP000214720">
    <property type="component" value="Unassembled WGS sequence"/>
</dbReference>
<keyword evidence="2 3" id="KW-0808">Transferase</keyword>
<dbReference type="SUPFAM" id="SSF100950">
    <property type="entry name" value="NagB/RpiA/CoA transferase-like"/>
    <property type="match status" value="1"/>
</dbReference>
<evidence type="ECO:0000313" key="4">
    <source>
        <dbReference type="Proteomes" id="UP000214720"/>
    </source>
</evidence>
<dbReference type="eggNOG" id="COG1788">
    <property type="taxonomic scope" value="Bacteria"/>
</dbReference>
<evidence type="ECO:0000256" key="2">
    <source>
        <dbReference type="ARBA" id="ARBA00022679"/>
    </source>
</evidence>
<dbReference type="InterPro" id="IPR012792">
    <property type="entry name" value="3-oxoacid_CoA-transf_A"/>
</dbReference>
<sequence>MFAKRIDVRTANLKMQATPVKIKSSGALRFSCNAASMHSALVKGRDGMINKIFDSLSSAVKDVQDGATVMIGGFGTAGMPSELIDALIEQGARELTIVNNNAGNGETGLAALLKAKRVRKIICSFPRQSDSQVFDGLYRAGELELELVPQGNLAERIRAAGAGIGGFFTPTAYGTKLAEGKETRFIDGRHYVLEAPLHADFALIKAFKGDRWGNLVYRKTARNFGPIMAMAAKTAIVQVSQVVPLGGLDPEDIVTPGIFVQRVIEVPQAVHAAELAAAKAA</sequence>
<dbReference type="GO" id="GO:0008410">
    <property type="term" value="F:CoA-transferase activity"/>
    <property type="evidence" value="ECO:0007669"/>
    <property type="project" value="InterPro"/>
</dbReference>
<gene>
    <name evidence="3" type="ORF">BSU04_13340</name>
</gene>
<name>A0A226X3W0_CABSO</name>
<dbReference type="AlphaFoldDB" id="A0A226X3W0"/>
<dbReference type="InterPro" id="IPR004163">
    <property type="entry name" value="CoA_transf_BS"/>
</dbReference>